<feature type="domain" description="Trimeric autotransporter adhesin YadA-like head" evidence="12">
    <location>
        <begin position="334"/>
        <end position="360"/>
    </location>
</feature>
<dbReference type="EMBL" id="WQNE01000039">
    <property type="protein sequence ID" value="MVT77802.1"/>
    <property type="molecule type" value="Genomic_DNA"/>
</dbReference>
<organism evidence="14 15">
    <name type="scientific">Bradyrhizobium cajani</name>
    <dbReference type="NCBI Taxonomy" id="1928661"/>
    <lineage>
        <taxon>Bacteria</taxon>
        <taxon>Pseudomonadati</taxon>
        <taxon>Pseudomonadota</taxon>
        <taxon>Alphaproteobacteria</taxon>
        <taxon>Hyphomicrobiales</taxon>
        <taxon>Nitrobacteraceae</taxon>
        <taxon>Bradyrhizobium</taxon>
    </lineage>
</organism>
<evidence type="ECO:0000256" key="9">
    <source>
        <dbReference type="ARBA" id="ARBA00023136"/>
    </source>
</evidence>
<dbReference type="GO" id="GO:0009986">
    <property type="term" value="C:cell surface"/>
    <property type="evidence" value="ECO:0007669"/>
    <property type="project" value="UniProtKB-SubCell"/>
</dbReference>
<evidence type="ECO:0000313" key="14">
    <source>
        <dbReference type="EMBL" id="MVT77802.1"/>
    </source>
</evidence>
<proteinExistence type="inferred from homology"/>
<feature type="domain" description="Trimeric autotransporter adhesin YadA-like head" evidence="12">
    <location>
        <begin position="132"/>
        <end position="158"/>
    </location>
</feature>
<keyword evidence="5" id="KW-1134">Transmembrane beta strand</keyword>
<evidence type="ECO:0000256" key="5">
    <source>
        <dbReference type="ARBA" id="ARBA00022452"/>
    </source>
</evidence>
<evidence type="ECO:0000256" key="7">
    <source>
        <dbReference type="ARBA" id="ARBA00022729"/>
    </source>
</evidence>
<feature type="domain" description="Trimeric autotransporter adhesin YadA-like stalk" evidence="13">
    <location>
        <begin position="378"/>
        <end position="416"/>
    </location>
</feature>
<keyword evidence="8" id="KW-0653">Protein transport</keyword>
<feature type="domain" description="Trimeric autotransporter adhesin YadA-like head" evidence="12">
    <location>
        <begin position="104"/>
        <end position="129"/>
    </location>
</feature>
<dbReference type="Gene3D" id="3.30.1300.30">
    <property type="entry name" value="GSPII I/J protein-like"/>
    <property type="match status" value="1"/>
</dbReference>
<comment type="caution">
    <text evidence="14">The sequence shown here is derived from an EMBL/GenBank/DDBJ whole genome shotgun (WGS) entry which is preliminary data.</text>
</comment>
<evidence type="ECO:0000256" key="4">
    <source>
        <dbReference type="ARBA" id="ARBA00022448"/>
    </source>
</evidence>
<evidence type="ECO:0000256" key="6">
    <source>
        <dbReference type="ARBA" id="ARBA00022692"/>
    </source>
</evidence>
<evidence type="ECO:0000256" key="1">
    <source>
        <dbReference type="ARBA" id="ARBA00004241"/>
    </source>
</evidence>
<dbReference type="Pfam" id="PF05662">
    <property type="entry name" value="YadA_stalk"/>
    <property type="match status" value="2"/>
</dbReference>
<evidence type="ECO:0000256" key="8">
    <source>
        <dbReference type="ARBA" id="ARBA00022927"/>
    </source>
</evidence>
<evidence type="ECO:0000313" key="15">
    <source>
        <dbReference type="Proteomes" id="UP000449969"/>
    </source>
</evidence>
<dbReference type="OrthoDB" id="1631723at2"/>
<evidence type="ECO:0000256" key="3">
    <source>
        <dbReference type="ARBA" id="ARBA00005848"/>
    </source>
</evidence>
<dbReference type="InterPro" id="IPR005594">
    <property type="entry name" value="YadA_C"/>
</dbReference>
<dbReference type="InterPro" id="IPR011049">
    <property type="entry name" value="Serralysin-like_metalloprot_C"/>
</dbReference>
<evidence type="ECO:0000259" key="12">
    <source>
        <dbReference type="Pfam" id="PF05658"/>
    </source>
</evidence>
<dbReference type="SUPFAM" id="SSF101967">
    <property type="entry name" value="Adhesin YadA, collagen-binding domain"/>
    <property type="match status" value="2"/>
</dbReference>
<dbReference type="InterPro" id="IPR045584">
    <property type="entry name" value="Pilin-like"/>
</dbReference>
<dbReference type="Pfam" id="PF03895">
    <property type="entry name" value="YadA_anchor"/>
    <property type="match status" value="1"/>
</dbReference>
<feature type="domain" description="Trimeric autotransporter adhesin YadA-like head" evidence="12">
    <location>
        <begin position="296"/>
        <end position="311"/>
    </location>
</feature>
<dbReference type="SUPFAM" id="SSF54523">
    <property type="entry name" value="Pili subunits"/>
    <property type="match status" value="1"/>
</dbReference>
<dbReference type="GO" id="GO:0015031">
    <property type="term" value="P:protein transport"/>
    <property type="evidence" value="ECO:0007669"/>
    <property type="project" value="UniProtKB-KW"/>
</dbReference>
<evidence type="ECO:0000259" key="11">
    <source>
        <dbReference type="Pfam" id="PF03895"/>
    </source>
</evidence>
<feature type="domain" description="Trimeric autotransporter adhesin YadA-like stalk" evidence="13">
    <location>
        <begin position="176"/>
        <end position="218"/>
    </location>
</feature>
<evidence type="ECO:0000256" key="2">
    <source>
        <dbReference type="ARBA" id="ARBA00004442"/>
    </source>
</evidence>
<keyword evidence="6" id="KW-0812">Transmembrane</keyword>
<keyword evidence="7" id="KW-0732">Signal</keyword>
<dbReference type="AlphaFoldDB" id="A0A844TRE0"/>
<keyword evidence="9" id="KW-0472">Membrane</keyword>
<dbReference type="Pfam" id="PF05658">
    <property type="entry name" value="YadA_head"/>
    <property type="match status" value="6"/>
</dbReference>
<dbReference type="CDD" id="cd12820">
    <property type="entry name" value="LbR_YadA-like"/>
    <property type="match status" value="1"/>
</dbReference>
<evidence type="ECO:0000259" key="13">
    <source>
        <dbReference type="Pfam" id="PF05662"/>
    </source>
</evidence>
<feature type="domain" description="Trimeric autotransporter adhesin YadA-like head" evidence="12">
    <location>
        <begin position="76"/>
        <end position="99"/>
    </location>
</feature>
<keyword evidence="15" id="KW-1185">Reference proteome</keyword>
<reference evidence="14 15" key="1">
    <citation type="submission" date="2019-12" db="EMBL/GenBank/DDBJ databases">
        <title>Draft genome sequences Bradyrhizobium cajani AMBPC1010, Bradyrhizobium pachyrhizi AMBPC1040 and Bradyrhizobium yuanmingense ALSPC3051, three plant growth promoting strains isolated from nodules of Cajanus cajan L. in Dominican Republic.</title>
        <authorList>
            <person name="Flores-Felix J.D."/>
            <person name="Araujo J."/>
            <person name="Diaz-Alcantara C."/>
            <person name="Gonzalez-Andres F."/>
            <person name="Velazquez E."/>
        </authorList>
    </citation>
    <scope>NUCLEOTIDE SEQUENCE [LARGE SCALE GENOMIC DNA]</scope>
    <source>
        <strain evidence="14 15">1010</strain>
    </source>
</reference>
<keyword evidence="4" id="KW-0813">Transport</keyword>
<dbReference type="Proteomes" id="UP000449969">
    <property type="component" value="Unassembled WGS sequence"/>
</dbReference>
<protein>
    <submittedName>
        <fullName evidence="14">Adhesin</fullName>
    </submittedName>
</protein>
<comment type="similarity">
    <text evidence="3">Belongs to the autotransporter-2 (AT-2) (TC 1.B.40) family.</text>
</comment>
<dbReference type="InterPro" id="IPR008640">
    <property type="entry name" value="Adhesin_Head_dom"/>
</dbReference>
<gene>
    <name evidence="14" type="ORF">GPL20_32935</name>
</gene>
<dbReference type="GO" id="GO:0009279">
    <property type="term" value="C:cell outer membrane"/>
    <property type="evidence" value="ECO:0007669"/>
    <property type="project" value="UniProtKB-SubCell"/>
</dbReference>
<comment type="subcellular location">
    <subcellularLocation>
        <location evidence="2">Cell outer membrane</location>
    </subcellularLocation>
    <subcellularLocation>
        <location evidence="1">Cell surface</location>
    </subcellularLocation>
</comment>
<dbReference type="Gene3D" id="2.150.10.10">
    <property type="entry name" value="Serralysin-like metalloprotease, C-terminal"/>
    <property type="match status" value="2"/>
</dbReference>
<feature type="domain" description="Trimeric autotransporter adhesin YadA-like head" evidence="12">
    <location>
        <begin position="267"/>
        <end position="293"/>
    </location>
</feature>
<dbReference type="InterPro" id="IPR008635">
    <property type="entry name" value="Coiled_stalk_dom"/>
</dbReference>
<feature type="domain" description="Trimeric autotransporter adhesin YadA-like C-terminal membrane anchor" evidence="11">
    <location>
        <begin position="438"/>
        <end position="471"/>
    </location>
</feature>
<sequence length="497" mass="47777">MLPETDTPRSGLRALLGSLVIALVAITSPVHAQYVCGAHSSESATGSESLACGYFSHANAGASIDAATAIGSYSFATKGGATAVGNWARAEGDQASAFGIRAYAGGDQASAVGSQAAATSDFATAFGYLSYATGSSSVALGAYANASASDSVALGTGSIANIENTVSIGKVGAERKLVNLANGTIASGSTDAVNGGQLYTANQRVAAAFGTTLDASGQLVAPSYTIQGTAYDNAASAFSAVNAALTSGLSSASQYVKVNSTATAATASGTDAVAIGGNAQATATGSIAIGLNSASTGTNAIAIGAGAVAAGSVAVGAAATASNGGAAFGDGAVATGTNSAALGTNASATAANSVAIGSGSTNTVANTVSFGSAGNERRLTNVAAGINATDAVNVGQLQSTVAGFQSQIGSLQTQITANQQEARRGIVAAVSAAPTLMPSAPGKTTVAVNTGYYRGQSGVGIGISHRLNWGLPTVVFGGYSNGGGSEHVGRAGMAVEF</sequence>
<name>A0A844TRE0_9BRAD</name>
<keyword evidence="10" id="KW-0998">Cell outer membrane</keyword>
<evidence type="ECO:0000256" key="10">
    <source>
        <dbReference type="ARBA" id="ARBA00023237"/>
    </source>
</evidence>
<dbReference type="RefSeq" id="WP_157335812.1">
    <property type="nucleotide sequence ID" value="NZ_JANADL010000003.1"/>
</dbReference>
<accession>A0A844TRE0</accession>